<evidence type="ECO:0000256" key="3">
    <source>
        <dbReference type="SAM" id="Coils"/>
    </source>
</evidence>
<dbReference type="InterPro" id="IPR007930">
    <property type="entry name" value="DUF724"/>
</dbReference>
<gene>
    <name evidence="5" type="ORF">FCM35_KLT19311</name>
</gene>
<dbReference type="Pfam" id="PF05266">
    <property type="entry name" value="DUF724"/>
    <property type="match status" value="1"/>
</dbReference>
<dbReference type="OrthoDB" id="687110at2759"/>
<accession>A0A833QWC8</accession>
<evidence type="ECO:0000256" key="2">
    <source>
        <dbReference type="ARBA" id="ARBA00022604"/>
    </source>
</evidence>
<keyword evidence="6" id="KW-1185">Reference proteome</keyword>
<sequence>MARGRIPRTVREPVPDEVRCTPTTSKARSSFQRRLLGGTILTNYHSQSRFQFRQTKARSRLKPLKFLLRPTKPRSQIKPLNFYKRRKTLLLNPGAARESLSPGVFGASTAPIQGSTDTANQNPSSVVEDLVPANAGTKEGTPNSEASVSATPNYDTESNPNPNASSNGFQKTLSVWQAVEKLKVFSQAPQRPHFTKLQSLCPEMREGIALGLMVTYANLTDSIKNLSYDDDVALFMEKISCLNPLEANGFDVGQYRARLRQLLYIKAEYTDSESQISRLEVQLAEKETKLASLKKVQLEMGDVSREINLVKERINILMVKRDRLLDLTVGNGHEISRLKEEISNLRLNESARQEFASLLVKPL</sequence>
<protein>
    <submittedName>
        <fullName evidence="5">Uncharacterized protein</fullName>
    </submittedName>
</protein>
<dbReference type="Proteomes" id="UP000623129">
    <property type="component" value="Unassembled WGS sequence"/>
</dbReference>
<evidence type="ECO:0000313" key="5">
    <source>
        <dbReference type="EMBL" id="KAF3336725.1"/>
    </source>
</evidence>
<keyword evidence="1" id="KW-0813">Transport</keyword>
<reference evidence="5" key="1">
    <citation type="submission" date="2020-01" db="EMBL/GenBank/DDBJ databases">
        <title>Genome sequence of Kobresia littledalei, the first chromosome-level genome in the family Cyperaceae.</title>
        <authorList>
            <person name="Qu G."/>
        </authorList>
    </citation>
    <scope>NUCLEOTIDE SEQUENCE</scope>
    <source>
        <strain evidence="5">C.B.Clarke</strain>
        <tissue evidence="5">Leaf</tissue>
    </source>
</reference>
<dbReference type="AlphaFoldDB" id="A0A833QWC8"/>
<keyword evidence="3" id="KW-0175">Coiled coil</keyword>
<evidence type="ECO:0000256" key="4">
    <source>
        <dbReference type="SAM" id="MobiDB-lite"/>
    </source>
</evidence>
<name>A0A833QWC8_9POAL</name>
<comment type="caution">
    <text evidence="5">The sequence shown here is derived from an EMBL/GenBank/DDBJ whole genome shotgun (WGS) entry which is preliminary data.</text>
</comment>
<keyword evidence="2" id="KW-0341">Growth regulation</keyword>
<feature type="compositionally biased region" description="Polar residues" evidence="4">
    <location>
        <begin position="140"/>
        <end position="168"/>
    </location>
</feature>
<evidence type="ECO:0000313" key="6">
    <source>
        <dbReference type="Proteomes" id="UP000623129"/>
    </source>
</evidence>
<evidence type="ECO:0000256" key="1">
    <source>
        <dbReference type="ARBA" id="ARBA00022448"/>
    </source>
</evidence>
<proteinExistence type="predicted"/>
<dbReference type="EMBL" id="SWLB01000007">
    <property type="protein sequence ID" value="KAF3336725.1"/>
    <property type="molecule type" value="Genomic_DNA"/>
</dbReference>
<feature type="region of interest" description="Disordered" evidence="4">
    <location>
        <begin position="134"/>
        <end position="168"/>
    </location>
</feature>
<organism evidence="5 6">
    <name type="scientific">Carex littledalei</name>
    <dbReference type="NCBI Taxonomy" id="544730"/>
    <lineage>
        <taxon>Eukaryota</taxon>
        <taxon>Viridiplantae</taxon>
        <taxon>Streptophyta</taxon>
        <taxon>Embryophyta</taxon>
        <taxon>Tracheophyta</taxon>
        <taxon>Spermatophyta</taxon>
        <taxon>Magnoliopsida</taxon>
        <taxon>Liliopsida</taxon>
        <taxon>Poales</taxon>
        <taxon>Cyperaceae</taxon>
        <taxon>Cyperoideae</taxon>
        <taxon>Cariceae</taxon>
        <taxon>Carex</taxon>
        <taxon>Carex subgen. Euthyceras</taxon>
    </lineage>
</organism>
<feature type="coiled-coil region" evidence="3">
    <location>
        <begin position="269"/>
        <end position="313"/>
    </location>
</feature>